<dbReference type="PANTHER" id="PTHR30329:SF21">
    <property type="entry name" value="LIPOPROTEIN YIAD-RELATED"/>
    <property type="match status" value="1"/>
</dbReference>
<dbReference type="Gene3D" id="3.40.1520.20">
    <property type="match status" value="3"/>
</dbReference>
<evidence type="ECO:0000256" key="3">
    <source>
        <dbReference type="ARBA" id="ARBA00023237"/>
    </source>
</evidence>
<evidence type="ECO:0000256" key="2">
    <source>
        <dbReference type="ARBA" id="ARBA00023136"/>
    </source>
</evidence>
<dbReference type="InterPro" id="IPR050330">
    <property type="entry name" value="Bact_OuterMem_StrucFunc"/>
</dbReference>
<evidence type="ECO:0000256" key="1">
    <source>
        <dbReference type="ARBA" id="ARBA00004442"/>
    </source>
</evidence>
<dbReference type="HOGENOM" id="CLU_013534_0_0_5"/>
<evidence type="ECO:0000256" key="5">
    <source>
        <dbReference type="SAM" id="Phobius"/>
    </source>
</evidence>
<keyword evidence="8" id="KW-1185">Reference proteome</keyword>
<feature type="transmembrane region" description="Helical" evidence="5">
    <location>
        <begin position="6"/>
        <end position="27"/>
    </location>
</feature>
<gene>
    <name evidence="7" type="ORF">HPDFL43_11961</name>
</gene>
<evidence type="ECO:0000259" key="6">
    <source>
        <dbReference type="PROSITE" id="PS51123"/>
    </source>
</evidence>
<evidence type="ECO:0000313" key="7">
    <source>
        <dbReference type="EMBL" id="EDQ32514.1"/>
    </source>
</evidence>
<name>A9DBG4_HOEPD</name>
<feature type="domain" description="OmpA-like" evidence="6">
    <location>
        <begin position="473"/>
        <end position="588"/>
    </location>
</feature>
<dbReference type="Proteomes" id="UP000004291">
    <property type="component" value="Chromosome"/>
</dbReference>
<dbReference type="EMBL" id="ABIA03000004">
    <property type="protein sequence ID" value="EDQ32514.1"/>
    <property type="molecule type" value="Genomic_DNA"/>
</dbReference>
<organism evidence="7 8">
    <name type="scientific">Hoeflea phototrophica (strain DSM 17068 / NCIMB 14078 / DFL-43)</name>
    <dbReference type="NCBI Taxonomy" id="411684"/>
    <lineage>
        <taxon>Bacteria</taxon>
        <taxon>Pseudomonadati</taxon>
        <taxon>Pseudomonadota</taxon>
        <taxon>Alphaproteobacteria</taxon>
        <taxon>Hyphomicrobiales</taxon>
        <taxon>Rhizobiaceae</taxon>
        <taxon>Hoeflea</taxon>
    </lineage>
</organism>
<dbReference type="AlphaFoldDB" id="A9DBG4"/>
<dbReference type="PRINTS" id="PR01023">
    <property type="entry name" value="NAFLGMOTY"/>
</dbReference>
<dbReference type="PROSITE" id="PS51123">
    <property type="entry name" value="OMPA_2"/>
    <property type="match status" value="1"/>
</dbReference>
<dbReference type="OrthoDB" id="5525824at2"/>
<dbReference type="Gene3D" id="3.30.1330.60">
    <property type="entry name" value="OmpA-like domain"/>
    <property type="match status" value="1"/>
</dbReference>
<evidence type="ECO:0000313" key="8">
    <source>
        <dbReference type="Proteomes" id="UP000004291"/>
    </source>
</evidence>
<keyword evidence="5" id="KW-1133">Transmembrane helix</keyword>
<comment type="caution">
    <text evidence="7">The sequence shown here is derived from an EMBL/GenBank/DDBJ whole genome shotgun (WGS) entry which is preliminary data.</text>
</comment>
<dbReference type="InterPro" id="IPR036737">
    <property type="entry name" value="OmpA-like_sf"/>
</dbReference>
<dbReference type="PROSITE" id="PS51257">
    <property type="entry name" value="PROKAR_LIPOPROTEIN"/>
    <property type="match status" value="1"/>
</dbReference>
<evidence type="ECO:0000256" key="4">
    <source>
        <dbReference type="PROSITE-ProRule" id="PRU00473"/>
    </source>
</evidence>
<dbReference type="InterPro" id="IPR006664">
    <property type="entry name" value="OMP_bac"/>
</dbReference>
<accession>A9DBG4</accession>
<dbReference type="RefSeq" id="WP_007198163.1">
    <property type="nucleotide sequence ID" value="NZ_CM002917.1"/>
</dbReference>
<reference evidence="7 8" key="1">
    <citation type="submission" date="2007-10" db="EMBL/GenBank/DDBJ databases">
        <authorList>
            <person name="Wagner-Dobler I."/>
            <person name="Ferriera S."/>
            <person name="Johnson J."/>
            <person name="Kravitz S."/>
            <person name="Beeson K."/>
            <person name="Sutton G."/>
            <person name="Rogers Y.-H."/>
            <person name="Friedman R."/>
            <person name="Frazier M."/>
            <person name="Venter J.C."/>
        </authorList>
    </citation>
    <scope>NUCLEOTIDE SEQUENCE [LARGE SCALE GENOMIC DNA]</scope>
    <source>
        <strain evidence="7 8">DFL-43</strain>
    </source>
</reference>
<keyword evidence="5" id="KW-0812">Transmembrane</keyword>
<keyword evidence="3" id="KW-0998">Cell outer membrane</keyword>
<proteinExistence type="predicted"/>
<sequence length="588" mass="62131">MRNWKFWIWPGVATVACLTFLALWLRLDPIEADLRYRATAALAVDHGWAGVLVNGRDLTLQGLAPDPENQADAIETVRQTYGVRVVTDATGLLPVQSPYFLSLEKTENGLLLSGFAPNDAARRQLVALLSENLPGIALLDQLKLARGAPDDFVALAAFGSAPFSRFSTGLMEMNGNALRIYGQALNPEDHEAALALLAASPPGDGLLESVEITPVQVMGEYTWSVTSSSAQVMLSGYVPDQVARLALVEAAKAAHPDLDVIDGMRFAAGVPEGVDWLRAASEAISLSARLTRGTASLSGGQLDMSGEIADGDAFRALQARLDEGLVEGLTLGTVDIGLARVSPYIWSGALSSNALVLDGVVPSKAIADRLLESAALKFGRLKIDDRQRVAAGAPGGFETAALAALQALSRLDEASVVLRDGALSVRGEALSGNAAADLQRQLEADLPEAFAAQQSVALKPLPSEDLSGPSCQNVLNQLLAANTIRFDTGQAGIQHHSFGFLDRIAFAARQCRDVRLEISGHTDADGDEGANQTLSERRAEAVVAYMVAAGVGPDRVVAIGYGESRPVADNETDTGKAANRRIEIRVVN</sequence>
<protein>
    <submittedName>
        <fullName evidence="7">Outer membrane protein</fullName>
    </submittedName>
</protein>
<dbReference type="eggNOG" id="COG2885">
    <property type="taxonomic scope" value="Bacteria"/>
</dbReference>
<reference evidence="7 8" key="2">
    <citation type="submission" date="2012-06" db="EMBL/GenBank/DDBJ databases">
        <authorList>
            <person name="Fiebig A."/>
        </authorList>
    </citation>
    <scope>NUCLEOTIDE SEQUENCE [LARGE SCALE GENOMIC DNA]</scope>
    <source>
        <strain evidence="7 8">DFL-43</strain>
    </source>
</reference>
<dbReference type="SUPFAM" id="SSF103088">
    <property type="entry name" value="OmpA-like"/>
    <property type="match status" value="1"/>
</dbReference>
<comment type="subcellular location">
    <subcellularLocation>
        <location evidence="1">Cell outer membrane</location>
    </subcellularLocation>
</comment>
<dbReference type="PRINTS" id="PR01021">
    <property type="entry name" value="OMPADOMAIN"/>
</dbReference>
<dbReference type="PANTHER" id="PTHR30329">
    <property type="entry name" value="STATOR ELEMENT OF FLAGELLAR MOTOR COMPLEX"/>
    <property type="match status" value="1"/>
</dbReference>
<dbReference type="Pfam" id="PF00691">
    <property type="entry name" value="OmpA"/>
    <property type="match status" value="1"/>
</dbReference>
<dbReference type="GO" id="GO:0009279">
    <property type="term" value="C:cell outer membrane"/>
    <property type="evidence" value="ECO:0007669"/>
    <property type="project" value="UniProtKB-SubCell"/>
</dbReference>
<dbReference type="CDD" id="cd07185">
    <property type="entry name" value="OmpA_C-like"/>
    <property type="match status" value="1"/>
</dbReference>
<dbReference type="InterPro" id="IPR006665">
    <property type="entry name" value="OmpA-like"/>
</dbReference>
<dbReference type="STRING" id="411684.HPDFL43_11961"/>
<keyword evidence="2 4" id="KW-0472">Membrane</keyword>